<dbReference type="SMART" id="SM00530">
    <property type="entry name" value="HTH_XRE"/>
    <property type="match status" value="1"/>
</dbReference>
<evidence type="ECO:0000256" key="1">
    <source>
        <dbReference type="ARBA" id="ARBA00023125"/>
    </source>
</evidence>
<reference evidence="3 4" key="2">
    <citation type="journal article" date="2012" name="J. Biosci. Bioeng.">
        <title>Complete genome sequence and characterization of the N-acylhomoserine lactone-degrading gene of the potato leaf-associated Solibacillus silvestris.</title>
        <authorList>
            <person name="Morohoshi T."/>
            <person name="Tominaga Y."/>
            <person name="Someya N."/>
            <person name="Ikeda T."/>
        </authorList>
    </citation>
    <scope>NUCLEOTIDE SEQUENCE [LARGE SCALE GENOMIC DNA]</scope>
    <source>
        <strain evidence="3 4">StLB046</strain>
    </source>
</reference>
<dbReference type="GO" id="GO:0003677">
    <property type="term" value="F:DNA binding"/>
    <property type="evidence" value="ECO:0007669"/>
    <property type="project" value="UniProtKB-KW"/>
</dbReference>
<sequence length="78" mass="9053">MQWNLLRIRKENKLSQAKMAEILKIDYTTYHNKETGKSKFNADEMFLISNLFDLPIEDIFLPTDSNLIGVRRKGVGHG</sequence>
<evidence type="ECO:0000313" key="3">
    <source>
        <dbReference type="EMBL" id="BAK15811.1"/>
    </source>
</evidence>
<dbReference type="Proteomes" id="UP000006691">
    <property type="component" value="Chromosome"/>
</dbReference>
<gene>
    <name evidence="3" type="ordered locus">SSIL_1388</name>
</gene>
<proteinExistence type="predicted"/>
<dbReference type="HOGENOM" id="CLU_066192_44_5_9"/>
<keyword evidence="4" id="KW-1185">Reference proteome</keyword>
<dbReference type="Pfam" id="PF12844">
    <property type="entry name" value="HTH_19"/>
    <property type="match status" value="1"/>
</dbReference>
<dbReference type="EMBL" id="AP012157">
    <property type="protein sequence ID" value="BAK15811.1"/>
    <property type="molecule type" value="Genomic_DNA"/>
</dbReference>
<dbReference type="PANTHER" id="PTHR46558">
    <property type="entry name" value="TRACRIPTIONAL REGULATORY PROTEIN-RELATED-RELATED"/>
    <property type="match status" value="1"/>
</dbReference>
<keyword evidence="1" id="KW-0238">DNA-binding</keyword>
<dbReference type="PANTHER" id="PTHR46558:SF4">
    <property type="entry name" value="DNA-BIDING PHAGE PROTEIN"/>
    <property type="match status" value="1"/>
</dbReference>
<dbReference type="KEGG" id="siv:SSIL_1388"/>
<dbReference type="CDD" id="cd00093">
    <property type="entry name" value="HTH_XRE"/>
    <property type="match status" value="1"/>
</dbReference>
<accession>F2F2H3</accession>
<dbReference type="AlphaFoldDB" id="F2F2H3"/>
<dbReference type="SUPFAM" id="SSF47413">
    <property type="entry name" value="lambda repressor-like DNA-binding domains"/>
    <property type="match status" value="1"/>
</dbReference>
<dbReference type="InterPro" id="IPR001387">
    <property type="entry name" value="Cro/C1-type_HTH"/>
</dbReference>
<dbReference type="STRING" id="1002809.SSIL_1388"/>
<reference evidence="4" key="1">
    <citation type="submission" date="2011-04" db="EMBL/GenBank/DDBJ databases">
        <title>Genome sequence of Solibacillus silvestris StLB046.</title>
        <authorList>
            <person name="Morohoshi T."/>
            <person name="Someya N."/>
            <person name="Ikeda T."/>
        </authorList>
    </citation>
    <scope>NUCLEOTIDE SEQUENCE [LARGE SCALE GENOMIC DNA]</scope>
    <source>
        <strain evidence="4">StLB046</strain>
    </source>
</reference>
<evidence type="ECO:0000259" key="2">
    <source>
        <dbReference type="PROSITE" id="PS50943"/>
    </source>
</evidence>
<feature type="domain" description="HTH cro/C1-type" evidence="2">
    <location>
        <begin position="5"/>
        <end position="59"/>
    </location>
</feature>
<dbReference type="Gene3D" id="1.10.260.40">
    <property type="entry name" value="lambda repressor-like DNA-binding domains"/>
    <property type="match status" value="1"/>
</dbReference>
<dbReference type="InterPro" id="IPR010982">
    <property type="entry name" value="Lambda_DNA-bd_dom_sf"/>
</dbReference>
<organism evidence="3 4">
    <name type="scientific">Solibacillus silvestris (strain StLB046)</name>
    <name type="common">Bacillus silvestris</name>
    <dbReference type="NCBI Taxonomy" id="1002809"/>
    <lineage>
        <taxon>Bacteria</taxon>
        <taxon>Bacillati</taxon>
        <taxon>Bacillota</taxon>
        <taxon>Bacilli</taxon>
        <taxon>Bacillales</taxon>
        <taxon>Caryophanaceae</taxon>
        <taxon>Solibacillus</taxon>
    </lineage>
</organism>
<evidence type="ECO:0000313" key="4">
    <source>
        <dbReference type="Proteomes" id="UP000006691"/>
    </source>
</evidence>
<dbReference type="PATRIC" id="fig|1002809.3.peg.1399"/>
<dbReference type="PROSITE" id="PS50943">
    <property type="entry name" value="HTH_CROC1"/>
    <property type="match status" value="1"/>
</dbReference>
<dbReference type="eggNOG" id="COG1476">
    <property type="taxonomic scope" value="Bacteria"/>
</dbReference>
<dbReference type="RefSeq" id="WP_014823264.1">
    <property type="nucleotide sequence ID" value="NC_018065.1"/>
</dbReference>
<protein>
    <submittedName>
        <fullName evidence="3">Predicted transcriptional regulator</fullName>
    </submittedName>
</protein>
<name>F2F2H3_SOLSS</name>